<name>A0A2H3E6C7_ARMGA</name>
<dbReference type="EMBL" id="KZ293645">
    <property type="protein sequence ID" value="PBL01901.1"/>
    <property type="molecule type" value="Genomic_DNA"/>
</dbReference>
<dbReference type="InParanoid" id="A0A2H3E6C7"/>
<evidence type="ECO:0000313" key="2">
    <source>
        <dbReference type="Proteomes" id="UP000217790"/>
    </source>
</evidence>
<sequence length="78" mass="9086">MSDQLMQQFLLQIPVHKLRFLVGQILNKQNKTARKFPLDRDILIGMVEHTQIDWDKLCSPQNAAMKAVTKWLAQPENI</sequence>
<organism evidence="1 2">
    <name type="scientific">Armillaria gallica</name>
    <name type="common">Bulbous honey fungus</name>
    <name type="synonym">Armillaria bulbosa</name>
    <dbReference type="NCBI Taxonomy" id="47427"/>
    <lineage>
        <taxon>Eukaryota</taxon>
        <taxon>Fungi</taxon>
        <taxon>Dikarya</taxon>
        <taxon>Basidiomycota</taxon>
        <taxon>Agaricomycotina</taxon>
        <taxon>Agaricomycetes</taxon>
        <taxon>Agaricomycetidae</taxon>
        <taxon>Agaricales</taxon>
        <taxon>Marasmiineae</taxon>
        <taxon>Physalacriaceae</taxon>
        <taxon>Armillaria</taxon>
    </lineage>
</organism>
<evidence type="ECO:0000313" key="1">
    <source>
        <dbReference type="EMBL" id="PBL01901.1"/>
    </source>
</evidence>
<gene>
    <name evidence="1" type="ORF">ARMGADRAFT_1071415</name>
</gene>
<dbReference type="Proteomes" id="UP000217790">
    <property type="component" value="Unassembled WGS sequence"/>
</dbReference>
<dbReference type="OrthoDB" id="10654919at2759"/>
<dbReference type="AlphaFoldDB" id="A0A2H3E6C7"/>
<keyword evidence="2" id="KW-1185">Reference proteome</keyword>
<proteinExistence type="predicted"/>
<protein>
    <submittedName>
        <fullName evidence="1">Uncharacterized protein</fullName>
    </submittedName>
</protein>
<accession>A0A2H3E6C7</accession>
<reference evidence="2" key="1">
    <citation type="journal article" date="2017" name="Nat. Ecol. Evol.">
        <title>Genome expansion and lineage-specific genetic innovations in the forest pathogenic fungi Armillaria.</title>
        <authorList>
            <person name="Sipos G."/>
            <person name="Prasanna A.N."/>
            <person name="Walter M.C."/>
            <person name="O'Connor E."/>
            <person name="Balint B."/>
            <person name="Krizsan K."/>
            <person name="Kiss B."/>
            <person name="Hess J."/>
            <person name="Varga T."/>
            <person name="Slot J."/>
            <person name="Riley R."/>
            <person name="Boka B."/>
            <person name="Rigling D."/>
            <person name="Barry K."/>
            <person name="Lee J."/>
            <person name="Mihaltcheva S."/>
            <person name="LaButti K."/>
            <person name="Lipzen A."/>
            <person name="Waldron R."/>
            <person name="Moloney N.M."/>
            <person name="Sperisen C."/>
            <person name="Kredics L."/>
            <person name="Vagvoelgyi C."/>
            <person name="Patrignani A."/>
            <person name="Fitzpatrick D."/>
            <person name="Nagy I."/>
            <person name="Doyle S."/>
            <person name="Anderson J.B."/>
            <person name="Grigoriev I.V."/>
            <person name="Gueldener U."/>
            <person name="Muensterkoetter M."/>
            <person name="Nagy L.G."/>
        </authorList>
    </citation>
    <scope>NUCLEOTIDE SEQUENCE [LARGE SCALE GENOMIC DNA]</scope>
    <source>
        <strain evidence="2">Ar21-2</strain>
    </source>
</reference>